<sequence>MSPDVIASIVTGILCLIGIIGIIVPVLPGSITVIAGLLVWAIVIGGQVGWTVFGIGTAFCVAGMLATYFITGRVLRREKIPNRSIVIGLICGIIGMFVIPVVGLLIGFVAGLFASEYARLKSARTAWGASWQAIKATGAGLLVEFGCAAAAIATWAAGLIMHF</sequence>
<feature type="transmembrane region" description="Helical" evidence="1">
    <location>
        <begin position="133"/>
        <end position="160"/>
    </location>
</feature>
<keyword evidence="3" id="KW-1185">Reference proteome</keyword>
<dbReference type="OrthoDB" id="3733714at2"/>
<name>A0A255G3T7_9ACTN</name>
<accession>A0A4R6LW68</accession>
<dbReference type="Pfam" id="PF04306">
    <property type="entry name" value="DUF456"/>
    <property type="match status" value="1"/>
</dbReference>
<gene>
    <name evidence="2" type="ORF">CGZ94_16385</name>
</gene>
<dbReference type="RefSeq" id="WP_094358419.1">
    <property type="nucleotide sequence ID" value="NZ_NMVK01000016.1"/>
</dbReference>
<proteinExistence type="predicted"/>
<keyword evidence="1" id="KW-0812">Transmembrane</keyword>
<accession>A0A255G3T7</accession>
<evidence type="ECO:0000313" key="3">
    <source>
        <dbReference type="Proteomes" id="UP000215896"/>
    </source>
</evidence>
<dbReference type="EMBL" id="NMVO01000016">
    <property type="protein sequence ID" value="OYO10587.1"/>
    <property type="molecule type" value="Genomic_DNA"/>
</dbReference>
<feature type="transmembrane region" description="Helical" evidence="1">
    <location>
        <begin position="56"/>
        <end position="75"/>
    </location>
</feature>
<dbReference type="AlphaFoldDB" id="A0A255G3T7"/>
<feature type="transmembrane region" description="Helical" evidence="1">
    <location>
        <begin position="6"/>
        <end position="24"/>
    </location>
</feature>
<reference evidence="2 3" key="1">
    <citation type="submission" date="2017-07" db="EMBL/GenBank/DDBJ databases">
        <title>Draft whole genome sequences of clinical Proprionibacteriaceae strains.</title>
        <authorList>
            <person name="Bernier A.-M."/>
            <person name="Bernard K."/>
            <person name="Domingo M.-C."/>
        </authorList>
    </citation>
    <scope>NUCLEOTIDE SEQUENCE [LARGE SCALE GENOMIC DNA]</scope>
    <source>
        <strain evidence="2 3">NML 030167</strain>
    </source>
</reference>
<dbReference type="Proteomes" id="UP000215896">
    <property type="component" value="Unassembled WGS sequence"/>
</dbReference>
<organism evidence="2 3">
    <name type="scientific">Enemella evansiae</name>
    <dbReference type="NCBI Taxonomy" id="2016499"/>
    <lineage>
        <taxon>Bacteria</taxon>
        <taxon>Bacillati</taxon>
        <taxon>Actinomycetota</taxon>
        <taxon>Actinomycetes</taxon>
        <taxon>Propionibacteriales</taxon>
        <taxon>Propionibacteriaceae</taxon>
        <taxon>Enemella</taxon>
    </lineage>
</organism>
<protein>
    <recommendedName>
        <fullName evidence="4">DUF456 domain-containing protein</fullName>
    </recommendedName>
</protein>
<evidence type="ECO:0000313" key="2">
    <source>
        <dbReference type="EMBL" id="OYO10587.1"/>
    </source>
</evidence>
<keyword evidence="1" id="KW-0472">Membrane</keyword>
<dbReference type="InterPro" id="IPR007403">
    <property type="entry name" value="DUF456"/>
</dbReference>
<evidence type="ECO:0000256" key="1">
    <source>
        <dbReference type="SAM" id="Phobius"/>
    </source>
</evidence>
<comment type="caution">
    <text evidence="2">The sequence shown here is derived from an EMBL/GenBank/DDBJ whole genome shotgun (WGS) entry which is preliminary data.</text>
</comment>
<keyword evidence="1" id="KW-1133">Transmembrane helix</keyword>
<feature type="transmembrane region" description="Helical" evidence="1">
    <location>
        <begin position="87"/>
        <end position="113"/>
    </location>
</feature>
<evidence type="ECO:0008006" key="4">
    <source>
        <dbReference type="Google" id="ProtNLM"/>
    </source>
</evidence>